<dbReference type="Gene3D" id="3.40.50.150">
    <property type="entry name" value="Vaccinia Virus protein VP39"/>
    <property type="match status" value="1"/>
</dbReference>
<proteinExistence type="inferred from homology"/>
<evidence type="ECO:0000256" key="7">
    <source>
        <dbReference type="HAMAP-Rule" id="MF_00090"/>
    </source>
</evidence>
<feature type="active site" evidence="7">
    <location>
        <position position="58"/>
    </location>
</feature>
<evidence type="ECO:0000256" key="6">
    <source>
        <dbReference type="ARBA" id="ARBA00022691"/>
    </source>
</evidence>
<dbReference type="PANTHER" id="PTHR11579">
    <property type="entry name" value="PROTEIN-L-ISOASPARTATE O-METHYLTRANSFERASE"/>
    <property type="match status" value="1"/>
</dbReference>
<keyword evidence="4 7" id="KW-0489">Methyltransferase</keyword>
<keyword evidence="5 7" id="KW-0808">Transferase</keyword>
<dbReference type="EC" id="2.1.1.77" evidence="7"/>
<dbReference type="InterPro" id="IPR000682">
    <property type="entry name" value="PCMT"/>
</dbReference>
<gene>
    <name evidence="7" type="primary">pcm</name>
    <name evidence="8" type="ORF">A2V97_02955</name>
</gene>
<dbReference type="GO" id="GO:0004719">
    <property type="term" value="F:protein-L-isoaspartate (D-aspartate) O-methyltransferase activity"/>
    <property type="evidence" value="ECO:0007669"/>
    <property type="project" value="UniProtKB-UniRule"/>
</dbReference>
<dbReference type="HAMAP" id="MF_00090">
    <property type="entry name" value="PIMT"/>
    <property type="match status" value="1"/>
</dbReference>
<evidence type="ECO:0000256" key="5">
    <source>
        <dbReference type="ARBA" id="ARBA00022679"/>
    </source>
</evidence>
<dbReference type="FunFam" id="3.40.50.150:FF:000010">
    <property type="entry name" value="Protein-L-isoaspartate O-methyltransferase"/>
    <property type="match status" value="1"/>
</dbReference>
<dbReference type="AlphaFoldDB" id="A0A1F7XL42"/>
<evidence type="ECO:0000313" key="9">
    <source>
        <dbReference type="Proteomes" id="UP000177382"/>
    </source>
</evidence>
<dbReference type="PANTHER" id="PTHR11579:SF0">
    <property type="entry name" value="PROTEIN-L-ISOASPARTATE(D-ASPARTATE) O-METHYLTRANSFERASE"/>
    <property type="match status" value="1"/>
</dbReference>
<evidence type="ECO:0000313" key="8">
    <source>
        <dbReference type="EMBL" id="OGM15716.1"/>
    </source>
</evidence>
<dbReference type="GO" id="GO:0005737">
    <property type="term" value="C:cytoplasm"/>
    <property type="evidence" value="ECO:0007669"/>
    <property type="project" value="UniProtKB-SubCell"/>
</dbReference>
<dbReference type="EMBL" id="MGFX01000001">
    <property type="protein sequence ID" value="OGM15716.1"/>
    <property type="molecule type" value="Genomic_DNA"/>
</dbReference>
<dbReference type="STRING" id="1802485.A2V97_02955"/>
<protein>
    <recommendedName>
        <fullName evidence="7">Protein-L-isoaspartate O-methyltransferase</fullName>
        <ecNumber evidence="7">2.1.1.77</ecNumber>
    </recommendedName>
    <alternativeName>
        <fullName evidence="7">L-isoaspartyl protein carboxyl methyltransferase</fullName>
    </alternativeName>
    <alternativeName>
        <fullName evidence="7">Protein L-isoaspartyl methyltransferase</fullName>
    </alternativeName>
    <alternativeName>
        <fullName evidence="7">Protein-beta-aspartate methyltransferase</fullName>
        <shortName evidence="7">PIMT</shortName>
    </alternativeName>
</protein>
<comment type="function">
    <text evidence="7">Catalyzes the methyl esterification of L-isoaspartyl residues in peptides and proteins that result from spontaneous decomposition of normal L-aspartyl and L-asparaginyl residues. It plays a role in the repair and/or degradation of damaged proteins.</text>
</comment>
<dbReference type="InterPro" id="IPR029063">
    <property type="entry name" value="SAM-dependent_MTases_sf"/>
</dbReference>
<evidence type="ECO:0000256" key="1">
    <source>
        <dbReference type="ARBA" id="ARBA00004496"/>
    </source>
</evidence>
<sequence>MNPRQRMIGEIKEKYLLSAPKVFSAMLKVPREEFVPKEYGDSAYHDGPISIGWGQTISQPYTVAFMTNLLISSFARPRLISLKILEIGTGSGYQAAVLSHLSKHVYTIERIPALAEGARKKLKKLGYQNVEVKVGTGELGWKDKSPFDAILVTAGMEWIPEELFTELKEGGVLVAPVGRGPDKVMTRYKKLKDSKNQKLKKEEHGVFHFVPFVESN</sequence>
<dbReference type="NCBIfam" id="TIGR00080">
    <property type="entry name" value="pimt"/>
    <property type="match status" value="1"/>
</dbReference>
<comment type="catalytic activity">
    <reaction evidence="7">
        <text>[protein]-L-isoaspartate + S-adenosyl-L-methionine = [protein]-L-isoaspartate alpha-methyl ester + S-adenosyl-L-homocysteine</text>
        <dbReference type="Rhea" id="RHEA:12705"/>
        <dbReference type="Rhea" id="RHEA-COMP:12143"/>
        <dbReference type="Rhea" id="RHEA-COMP:12144"/>
        <dbReference type="ChEBI" id="CHEBI:57856"/>
        <dbReference type="ChEBI" id="CHEBI:59789"/>
        <dbReference type="ChEBI" id="CHEBI:90596"/>
        <dbReference type="ChEBI" id="CHEBI:90598"/>
        <dbReference type="EC" id="2.1.1.77"/>
    </reaction>
</comment>
<dbReference type="GO" id="GO:0030091">
    <property type="term" value="P:protein repair"/>
    <property type="evidence" value="ECO:0007669"/>
    <property type="project" value="UniProtKB-UniRule"/>
</dbReference>
<evidence type="ECO:0000256" key="2">
    <source>
        <dbReference type="ARBA" id="ARBA00005369"/>
    </source>
</evidence>
<dbReference type="Proteomes" id="UP000177382">
    <property type="component" value="Unassembled WGS sequence"/>
</dbReference>
<evidence type="ECO:0000256" key="4">
    <source>
        <dbReference type="ARBA" id="ARBA00022603"/>
    </source>
</evidence>
<organism evidence="8 9">
    <name type="scientific">Candidatus Woesebacteria bacterium RBG_16_42_24</name>
    <dbReference type="NCBI Taxonomy" id="1802485"/>
    <lineage>
        <taxon>Bacteria</taxon>
        <taxon>Candidatus Woeseibacteriota</taxon>
    </lineage>
</organism>
<accession>A0A1F7XL42</accession>
<comment type="similarity">
    <text evidence="2 7">Belongs to the methyltransferase superfamily. L-isoaspartyl/D-aspartyl protein methyltransferase family.</text>
</comment>
<dbReference type="GO" id="GO:0032259">
    <property type="term" value="P:methylation"/>
    <property type="evidence" value="ECO:0007669"/>
    <property type="project" value="UniProtKB-KW"/>
</dbReference>
<dbReference type="CDD" id="cd02440">
    <property type="entry name" value="AdoMet_MTases"/>
    <property type="match status" value="1"/>
</dbReference>
<name>A0A1F7XL42_9BACT</name>
<keyword evidence="3 7" id="KW-0963">Cytoplasm</keyword>
<comment type="caution">
    <text evidence="8">The sequence shown here is derived from an EMBL/GenBank/DDBJ whole genome shotgun (WGS) entry which is preliminary data.</text>
</comment>
<keyword evidence="6 7" id="KW-0949">S-adenosyl-L-methionine</keyword>
<dbReference type="NCBIfam" id="NF001453">
    <property type="entry name" value="PRK00312.1"/>
    <property type="match status" value="1"/>
</dbReference>
<dbReference type="SUPFAM" id="SSF53335">
    <property type="entry name" value="S-adenosyl-L-methionine-dependent methyltransferases"/>
    <property type="match status" value="1"/>
</dbReference>
<evidence type="ECO:0000256" key="3">
    <source>
        <dbReference type="ARBA" id="ARBA00022490"/>
    </source>
</evidence>
<comment type="subcellular location">
    <subcellularLocation>
        <location evidence="1 7">Cytoplasm</location>
    </subcellularLocation>
</comment>
<dbReference type="Pfam" id="PF01135">
    <property type="entry name" value="PCMT"/>
    <property type="match status" value="1"/>
</dbReference>
<reference evidence="8 9" key="1">
    <citation type="journal article" date="2016" name="Nat. Commun.">
        <title>Thousands of microbial genomes shed light on interconnected biogeochemical processes in an aquifer system.</title>
        <authorList>
            <person name="Anantharaman K."/>
            <person name="Brown C.T."/>
            <person name="Hug L.A."/>
            <person name="Sharon I."/>
            <person name="Castelle C.J."/>
            <person name="Probst A.J."/>
            <person name="Thomas B.C."/>
            <person name="Singh A."/>
            <person name="Wilkins M.J."/>
            <person name="Karaoz U."/>
            <person name="Brodie E.L."/>
            <person name="Williams K.H."/>
            <person name="Hubbard S.S."/>
            <person name="Banfield J.F."/>
        </authorList>
    </citation>
    <scope>NUCLEOTIDE SEQUENCE [LARGE SCALE GENOMIC DNA]</scope>
</reference>